<feature type="domain" description="G-protein coupled receptors family 1 profile" evidence="11">
    <location>
        <begin position="42"/>
        <end position="349"/>
    </location>
</feature>
<keyword evidence="9" id="KW-0807">Transducer</keyword>
<dbReference type="PANTHER" id="PTHR11866">
    <property type="entry name" value="G-PROTEIN COUPLED RECEPTOR FAMILY 1 MEMBER"/>
    <property type="match status" value="1"/>
</dbReference>
<keyword evidence="12" id="KW-1185">Reference proteome</keyword>
<sequence>MAASAASGASAAGEYRCRHQRGLEGVPSALPGSLLFAAGLLGNGLALALLWQHHLRARARRTQRGAGGVGTVGAGRPRASAFYLLVSALATTDLLGKCLVSPIVLAAYARNRSLSELWPAAEPVEGASAESARPGRLCQLFAFLMAFFGLAPTVLLLAMALECWLSLGRPYFYERHTSRRRGALLTGGAALLCALFCALPFAGFGSTVQYCPGTWCFIRMSGPGPSGRAYAALYASLLALLALAIGACNLGSMRSLYRMARRQPLPAAAVAAAWTLAPAGPPPPPPPPRLEELGQLLLLALMTVLFAVCSLPMIIRAYVGAFAPDYDEKADLTALRFFSVNSIVDPWVFIIFRTSVFRSCLRRLSWRLSSRRATHSQLLETWPRKESDSVQ</sequence>
<evidence type="ECO:0000313" key="13">
    <source>
        <dbReference type="RefSeq" id="XP_072842975.1"/>
    </source>
</evidence>
<proteinExistence type="predicted"/>
<dbReference type="InterPro" id="IPR017452">
    <property type="entry name" value="GPCR_Rhodpsn_7TM"/>
</dbReference>
<dbReference type="GeneID" id="140703286"/>
<reference evidence="12" key="1">
    <citation type="submission" date="2025-05" db="UniProtKB">
        <authorList>
            <consortium name="RefSeq"/>
        </authorList>
    </citation>
    <scope>NUCLEOTIDE SEQUENCE [LARGE SCALE GENOMIC DNA]</scope>
</reference>
<feature type="transmembrane region" description="Helical" evidence="10">
    <location>
        <begin position="140"/>
        <end position="161"/>
    </location>
</feature>
<dbReference type="Pfam" id="PF00001">
    <property type="entry name" value="7tm_1"/>
    <property type="match status" value="1"/>
</dbReference>
<evidence type="ECO:0000256" key="10">
    <source>
        <dbReference type="SAM" id="Phobius"/>
    </source>
</evidence>
<dbReference type="PANTHER" id="PTHR11866:SF14">
    <property type="entry name" value="PROSTAGLANDIN D2 RECEPTOR"/>
    <property type="match status" value="1"/>
</dbReference>
<keyword evidence="4 10" id="KW-1133">Transmembrane helix</keyword>
<keyword evidence="7 13" id="KW-0675">Receptor</keyword>
<reference evidence="13" key="2">
    <citation type="submission" date="2025-08" db="UniProtKB">
        <authorList>
            <consortium name="RefSeq"/>
        </authorList>
    </citation>
    <scope>IDENTIFICATION</scope>
</reference>
<gene>
    <name evidence="13" type="primary">PTGDR</name>
</gene>
<feature type="transmembrane region" description="Helical" evidence="10">
    <location>
        <begin position="29"/>
        <end position="51"/>
    </location>
</feature>
<feature type="transmembrane region" description="Helical" evidence="10">
    <location>
        <begin position="338"/>
        <end position="361"/>
    </location>
</feature>
<evidence type="ECO:0000259" key="11">
    <source>
        <dbReference type="PROSITE" id="PS50262"/>
    </source>
</evidence>
<name>A0ABM5FC54_9SAUR</name>
<feature type="transmembrane region" description="Helical" evidence="10">
    <location>
        <begin position="82"/>
        <end position="109"/>
    </location>
</feature>
<evidence type="ECO:0000256" key="1">
    <source>
        <dbReference type="ARBA" id="ARBA00004651"/>
    </source>
</evidence>
<keyword evidence="8" id="KW-0325">Glycoprotein</keyword>
<evidence type="ECO:0000256" key="5">
    <source>
        <dbReference type="ARBA" id="ARBA00023040"/>
    </source>
</evidence>
<evidence type="ECO:0000256" key="2">
    <source>
        <dbReference type="ARBA" id="ARBA00022475"/>
    </source>
</evidence>
<keyword evidence="2" id="KW-1003">Cell membrane</keyword>
<dbReference type="PROSITE" id="PS50262">
    <property type="entry name" value="G_PROTEIN_RECEP_F1_2"/>
    <property type="match status" value="1"/>
</dbReference>
<protein>
    <submittedName>
        <fullName evidence="13">Prostaglandin D2 receptor</fullName>
    </submittedName>
</protein>
<accession>A0ABM5FC54</accession>
<evidence type="ECO:0000256" key="3">
    <source>
        <dbReference type="ARBA" id="ARBA00022692"/>
    </source>
</evidence>
<dbReference type="InterPro" id="IPR008365">
    <property type="entry name" value="Prostanoid_rcpt"/>
</dbReference>
<dbReference type="InterPro" id="IPR000276">
    <property type="entry name" value="GPCR_Rhodpsn"/>
</dbReference>
<evidence type="ECO:0000256" key="9">
    <source>
        <dbReference type="ARBA" id="ARBA00023224"/>
    </source>
</evidence>
<organism evidence="12 13">
    <name type="scientific">Pogona vitticeps</name>
    <name type="common">central bearded dragon</name>
    <dbReference type="NCBI Taxonomy" id="103695"/>
    <lineage>
        <taxon>Eukaryota</taxon>
        <taxon>Metazoa</taxon>
        <taxon>Chordata</taxon>
        <taxon>Craniata</taxon>
        <taxon>Vertebrata</taxon>
        <taxon>Euteleostomi</taxon>
        <taxon>Lepidosauria</taxon>
        <taxon>Squamata</taxon>
        <taxon>Bifurcata</taxon>
        <taxon>Unidentata</taxon>
        <taxon>Episquamata</taxon>
        <taxon>Toxicofera</taxon>
        <taxon>Iguania</taxon>
        <taxon>Acrodonta</taxon>
        <taxon>Agamidae</taxon>
        <taxon>Amphibolurinae</taxon>
        <taxon>Pogona</taxon>
    </lineage>
</organism>
<evidence type="ECO:0000313" key="12">
    <source>
        <dbReference type="Proteomes" id="UP001652642"/>
    </source>
</evidence>
<comment type="subcellular location">
    <subcellularLocation>
        <location evidence="1">Cell membrane</location>
        <topology evidence="1">Multi-pass membrane protein</topology>
    </subcellularLocation>
</comment>
<evidence type="ECO:0000256" key="7">
    <source>
        <dbReference type="ARBA" id="ARBA00023170"/>
    </source>
</evidence>
<evidence type="ECO:0000256" key="4">
    <source>
        <dbReference type="ARBA" id="ARBA00022989"/>
    </source>
</evidence>
<keyword evidence="6 10" id="KW-0472">Membrane</keyword>
<evidence type="ECO:0000256" key="6">
    <source>
        <dbReference type="ARBA" id="ARBA00023136"/>
    </source>
</evidence>
<feature type="transmembrane region" description="Helical" evidence="10">
    <location>
        <begin position="229"/>
        <end position="252"/>
    </location>
</feature>
<dbReference type="Gene3D" id="1.20.1070.10">
    <property type="entry name" value="Rhodopsin 7-helix transmembrane proteins"/>
    <property type="match status" value="1"/>
</dbReference>
<dbReference type="Proteomes" id="UP001652642">
    <property type="component" value="Chromosome 1"/>
</dbReference>
<feature type="transmembrane region" description="Helical" evidence="10">
    <location>
        <begin position="296"/>
        <end position="318"/>
    </location>
</feature>
<dbReference type="SUPFAM" id="SSF81321">
    <property type="entry name" value="Family A G protein-coupled receptor-like"/>
    <property type="match status" value="1"/>
</dbReference>
<dbReference type="RefSeq" id="XP_072842975.1">
    <property type="nucleotide sequence ID" value="XM_072986874.1"/>
</dbReference>
<feature type="transmembrane region" description="Helical" evidence="10">
    <location>
        <begin position="182"/>
        <end position="202"/>
    </location>
</feature>
<evidence type="ECO:0000256" key="8">
    <source>
        <dbReference type="ARBA" id="ARBA00023180"/>
    </source>
</evidence>
<keyword evidence="5" id="KW-0297">G-protein coupled receptor</keyword>
<keyword evidence="3 10" id="KW-0812">Transmembrane</keyword>